<evidence type="ECO:0000313" key="2">
    <source>
        <dbReference type="Proteomes" id="UP001246244"/>
    </source>
</evidence>
<evidence type="ECO:0000313" key="1">
    <source>
        <dbReference type="EMBL" id="MDR7666270.1"/>
    </source>
</evidence>
<name>A0ABU2D2Q7_9EURY</name>
<accession>A0ABU2D2Q7</accession>
<reference evidence="2" key="1">
    <citation type="submission" date="2023-07" db="EMBL/GenBank/DDBJ databases">
        <title>Whole-genome sequencing of a new Methanosarcina sp. Z-7115.</title>
        <authorList>
            <person name="Zhilina T.N."/>
            <person name="Merkel A.Y."/>
        </authorList>
    </citation>
    <scope>NUCLEOTIDE SEQUENCE [LARGE SCALE GENOMIC DNA]</scope>
    <source>
        <strain evidence="2">Z-7115</strain>
    </source>
</reference>
<dbReference type="RefSeq" id="WP_310576295.1">
    <property type="nucleotide sequence ID" value="NZ_JAVKPK010000043.1"/>
</dbReference>
<dbReference type="Proteomes" id="UP001246244">
    <property type="component" value="Unassembled WGS sequence"/>
</dbReference>
<protein>
    <submittedName>
        <fullName evidence="1">DUF2769 domain-containing protein</fullName>
    </submittedName>
</protein>
<organism evidence="1 2">
    <name type="scientific">Methanosarcina baikalica</name>
    <dbReference type="NCBI Taxonomy" id="3073890"/>
    <lineage>
        <taxon>Archaea</taxon>
        <taxon>Methanobacteriati</taxon>
        <taxon>Methanobacteriota</taxon>
        <taxon>Stenosarchaea group</taxon>
        <taxon>Methanomicrobia</taxon>
        <taxon>Methanosarcinales</taxon>
        <taxon>Methanosarcinaceae</taxon>
        <taxon>Methanosarcina</taxon>
    </lineage>
</organism>
<sequence length="105" mass="11476">MTTAVETKVPYNVLNIERCMCSQCPVQAASICARETFSSLKNEIKLGEAPEPQKVPGVYCSTGAATCVDLNPNKQCICKTCAVWGDYCLEHANPMMYFCTIGRAD</sequence>
<keyword evidence="2" id="KW-1185">Reference proteome</keyword>
<comment type="caution">
    <text evidence="1">The sequence shown here is derived from an EMBL/GenBank/DDBJ whole genome shotgun (WGS) entry which is preliminary data.</text>
</comment>
<gene>
    <name evidence="1" type="ORF">RG963_10870</name>
</gene>
<proteinExistence type="predicted"/>
<dbReference type="EMBL" id="JAVKPK010000043">
    <property type="protein sequence ID" value="MDR7666270.1"/>
    <property type="molecule type" value="Genomic_DNA"/>
</dbReference>